<keyword evidence="3" id="KW-0560">Oxidoreductase</keyword>
<name>A0ABS7CL10_9BACL</name>
<reference evidence="5 6" key="1">
    <citation type="submission" date="2021-07" db="EMBL/GenBank/DDBJ databases">
        <title>Paenibacillus radiodurans sp. nov., isolated from the southeastern edge of Tengger Desert.</title>
        <authorList>
            <person name="Zhang G."/>
        </authorList>
    </citation>
    <scope>NUCLEOTIDE SEQUENCE [LARGE SCALE GENOMIC DNA]</scope>
    <source>
        <strain evidence="5 6">CCM 7311</strain>
    </source>
</reference>
<dbReference type="InterPro" id="IPR002328">
    <property type="entry name" value="ADH_Zn_CS"/>
</dbReference>
<gene>
    <name evidence="5" type="ORF">K0U00_46750</name>
</gene>
<dbReference type="Gene3D" id="3.90.180.10">
    <property type="entry name" value="Medium-chain alcohol dehydrogenases, catalytic domain"/>
    <property type="match status" value="1"/>
</dbReference>
<keyword evidence="1" id="KW-0479">Metal-binding</keyword>
<proteinExistence type="predicted"/>
<accession>A0ABS7CL10</accession>
<evidence type="ECO:0000256" key="3">
    <source>
        <dbReference type="ARBA" id="ARBA00023002"/>
    </source>
</evidence>
<dbReference type="PROSITE" id="PS00059">
    <property type="entry name" value="ADH_ZINC"/>
    <property type="match status" value="1"/>
</dbReference>
<evidence type="ECO:0000256" key="1">
    <source>
        <dbReference type="ARBA" id="ARBA00022723"/>
    </source>
</evidence>
<feature type="non-terminal residue" evidence="5">
    <location>
        <position position="81"/>
    </location>
</feature>
<dbReference type="Pfam" id="PF08240">
    <property type="entry name" value="ADH_N"/>
    <property type="match status" value="1"/>
</dbReference>
<dbReference type="InterPro" id="IPR013154">
    <property type="entry name" value="ADH-like_N"/>
</dbReference>
<dbReference type="SUPFAM" id="SSF50129">
    <property type="entry name" value="GroES-like"/>
    <property type="match status" value="1"/>
</dbReference>
<dbReference type="InterPro" id="IPR011032">
    <property type="entry name" value="GroES-like_sf"/>
</dbReference>
<evidence type="ECO:0000256" key="2">
    <source>
        <dbReference type="ARBA" id="ARBA00022833"/>
    </source>
</evidence>
<evidence type="ECO:0000313" key="6">
    <source>
        <dbReference type="Proteomes" id="UP001519887"/>
    </source>
</evidence>
<feature type="domain" description="Alcohol dehydrogenase-like N-terminal" evidence="4">
    <location>
        <begin position="27"/>
        <end position="81"/>
    </location>
</feature>
<dbReference type="Proteomes" id="UP001519887">
    <property type="component" value="Unassembled WGS sequence"/>
</dbReference>
<dbReference type="PANTHER" id="PTHR43401:SF2">
    <property type="entry name" value="L-THREONINE 3-DEHYDROGENASE"/>
    <property type="match status" value="1"/>
</dbReference>
<evidence type="ECO:0000313" key="5">
    <source>
        <dbReference type="EMBL" id="MBW7461583.1"/>
    </source>
</evidence>
<dbReference type="PANTHER" id="PTHR43401">
    <property type="entry name" value="L-THREONINE 3-DEHYDROGENASE"/>
    <property type="match status" value="1"/>
</dbReference>
<comment type="caution">
    <text evidence="5">The sequence shown here is derived from an EMBL/GenBank/DDBJ whole genome shotgun (WGS) entry which is preliminary data.</text>
</comment>
<keyword evidence="6" id="KW-1185">Reference proteome</keyword>
<evidence type="ECO:0000259" key="4">
    <source>
        <dbReference type="Pfam" id="PF08240"/>
    </source>
</evidence>
<protein>
    <submittedName>
        <fullName evidence="5">Alcohol dehydrogenase catalytic domain-containing protein</fullName>
    </submittedName>
</protein>
<dbReference type="InterPro" id="IPR050129">
    <property type="entry name" value="Zn_alcohol_dh"/>
</dbReference>
<organism evidence="5 6">
    <name type="scientific">Paenibacillus sepulcri</name>
    <dbReference type="NCBI Taxonomy" id="359917"/>
    <lineage>
        <taxon>Bacteria</taxon>
        <taxon>Bacillati</taxon>
        <taxon>Bacillota</taxon>
        <taxon>Bacilli</taxon>
        <taxon>Bacillales</taxon>
        <taxon>Paenibacillaceae</taxon>
        <taxon>Paenibacillus</taxon>
    </lineage>
</organism>
<dbReference type="EMBL" id="JAHZIK010003080">
    <property type="protein sequence ID" value="MBW7461583.1"/>
    <property type="molecule type" value="Genomic_DNA"/>
</dbReference>
<sequence>MEIRSAYLKAPWQTEIRRVSMPEEPPAKEVLIRVEACGICGSDLFAAESKAKEWQSFGHEVAGVIEKLGPGCDGLQVGQKV</sequence>
<keyword evidence="2" id="KW-0862">Zinc</keyword>